<dbReference type="Pfam" id="PF25994">
    <property type="entry name" value="HH_AprE"/>
    <property type="match status" value="1"/>
</dbReference>
<evidence type="ECO:0000256" key="3">
    <source>
        <dbReference type="ARBA" id="ARBA00022448"/>
    </source>
</evidence>
<evidence type="ECO:0000256" key="9">
    <source>
        <dbReference type="RuleBase" id="RU365093"/>
    </source>
</evidence>
<dbReference type="GO" id="GO:0005886">
    <property type="term" value="C:plasma membrane"/>
    <property type="evidence" value="ECO:0007669"/>
    <property type="project" value="UniProtKB-SubCell"/>
</dbReference>
<dbReference type="InterPro" id="IPR050739">
    <property type="entry name" value="MFP"/>
</dbReference>
<dbReference type="GO" id="GO:0015031">
    <property type="term" value="P:protein transport"/>
    <property type="evidence" value="ECO:0007669"/>
    <property type="project" value="InterPro"/>
</dbReference>
<dbReference type="RefSeq" id="WP_134079228.1">
    <property type="nucleotide sequence ID" value="NZ_SOEB01000026.1"/>
</dbReference>
<evidence type="ECO:0000313" key="13">
    <source>
        <dbReference type="EMBL" id="TDX23400.1"/>
    </source>
</evidence>
<evidence type="ECO:0000259" key="12">
    <source>
        <dbReference type="Pfam" id="PF26002"/>
    </source>
</evidence>
<dbReference type="Gene3D" id="2.40.30.170">
    <property type="match status" value="1"/>
</dbReference>
<dbReference type="PRINTS" id="PR01490">
    <property type="entry name" value="RTXTOXIND"/>
</dbReference>
<dbReference type="InterPro" id="IPR058781">
    <property type="entry name" value="HH_AprE-like"/>
</dbReference>
<reference evidence="13 14" key="1">
    <citation type="submission" date="2019-03" db="EMBL/GenBank/DDBJ databases">
        <title>Genomic Encyclopedia of Type Strains, Phase IV (KMG-IV): sequencing the most valuable type-strain genomes for metagenomic binning, comparative biology and taxonomic classification.</title>
        <authorList>
            <person name="Goeker M."/>
        </authorList>
    </citation>
    <scope>NUCLEOTIDE SEQUENCE [LARGE SCALE GENOMIC DNA]</scope>
    <source>
        <strain evidence="13 14">JA181</strain>
    </source>
</reference>
<evidence type="ECO:0000256" key="2">
    <source>
        <dbReference type="ARBA" id="ARBA00009477"/>
    </source>
</evidence>
<feature type="domain" description="AprE-like beta-barrel" evidence="12">
    <location>
        <begin position="325"/>
        <end position="413"/>
    </location>
</feature>
<dbReference type="Proteomes" id="UP000295484">
    <property type="component" value="Unassembled WGS sequence"/>
</dbReference>
<comment type="subcellular location">
    <subcellularLocation>
        <location evidence="1 9">Cell inner membrane</location>
        <topology evidence="1 9">Single-pass membrane protein</topology>
    </subcellularLocation>
</comment>
<comment type="caution">
    <text evidence="13">The sequence shown here is derived from an EMBL/GenBank/DDBJ whole genome shotgun (WGS) entry which is preliminary data.</text>
</comment>
<gene>
    <name evidence="13" type="ORF">EV657_12650</name>
</gene>
<keyword evidence="5 9" id="KW-0997">Cell inner membrane</keyword>
<proteinExistence type="inferred from homology"/>
<keyword evidence="3 9" id="KW-0813">Transport</keyword>
<sequence length="437" mass="47663">MTHVLHLDPEEPPLPSYWPVVWAALAVALALTLTLTGWAMTARLDAALVSHGVLHADSERKTVEHLEGGILAGLLVQSGDMVEAGQVVARLDPTQTDEKLAQLRSDRDATRFALWRLGAEEEDRPLDPATAPPCDTCIRADKIAETTRLFEARQRAHGAQIDSLNRQIAQLEGQIAAKEGQRKAAERQVQLWEDERRMVADLVGRGASPKRDLLDLDRAIASLAGDRDESAGLVEAARQDIARARSDLVALTQQRLAEIATSETEARTRLAALDSQIRAMEDVRARLDLRAPQAGKVVEINTVTPGAVLGSGQPLMEILPRDDQLVALVKLPPDAIDTLHRGVPAKVRLTAFKRSDAPTVTGEVSYVSADLLEDSQTGTNYFEARVTLDPDSVAELDGVALTAGMPVEVTLTIGERRAGDYLLEPILRHFRRAFNEE</sequence>
<dbReference type="InterPro" id="IPR010129">
    <property type="entry name" value="T1SS_HlyD"/>
</dbReference>
<evidence type="ECO:0000256" key="4">
    <source>
        <dbReference type="ARBA" id="ARBA00022475"/>
    </source>
</evidence>
<keyword evidence="8 9" id="KW-0472">Membrane</keyword>
<accession>A0A4R8FCA5</accession>
<protein>
    <recommendedName>
        <fullName evidence="9">Membrane fusion protein (MFP) family protein</fullName>
    </recommendedName>
</protein>
<dbReference type="EMBL" id="SOEB01000026">
    <property type="protein sequence ID" value="TDX23400.1"/>
    <property type="molecule type" value="Genomic_DNA"/>
</dbReference>
<name>A0A4R8FCA5_9RHOB</name>
<evidence type="ECO:0000256" key="7">
    <source>
        <dbReference type="ARBA" id="ARBA00022989"/>
    </source>
</evidence>
<dbReference type="PANTHER" id="PTHR30386">
    <property type="entry name" value="MEMBRANE FUSION SUBUNIT OF EMRAB-TOLC MULTIDRUG EFFLUX PUMP"/>
    <property type="match status" value="1"/>
</dbReference>
<evidence type="ECO:0000256" key="1">
    <source>
        <dbReference type="ARBA" id="ARBA00004377"/>
    </source>
</evidence>
<keyword evidence="10" id="KW-0175">Coiled coil</keyword>
<organism evidence="13 14">
    <name type="scientific">Rhodovulum visakhapatnamense</name>
    <dbReference type="NCBI Taxonomy" id="364297"/>
    <lineage>
        <taxon>Bacteria</taxon>
        <taxon>Pseudomonadati</taxon>
        <taxon>Pseudomonadota</taxon>
        <taxon>Alphaproteobacteria</taxon>
        <taxon>Rhodobacterales</taxon>
        <taxon>Paracoccaceae</taxon>
        <taxon>Rhodovulum</taxon>
    </lineage>
</organism>
<evidence type="ECO:0000313" key="14">
    <source>
        <dbReference type="Proteomes" id="UP000295484"/>
    </source>
</evidence>
<evidence type="ECO:0000256" key="8">
    <source>
        <dbReference type="ARBA" id="ARBA00023136"/>
    </source>
</evidence>
<evidence type="ECO:0000259" key="11">
    <source>
        <dbReference type="Pfam" id="PF25994"/>
    </source>
</evidence>
<dbReference type="AlphaFoldDB" id="A0A4R8FCA5"/>
<comment type="similarity">
    <text evidence="2 9">Belongs to the membrane fusion protein (MFP) (TC 8.A.1) family.</text>
</comment>
<evidence type="ECO:0000256" key="5">
    <source>
        <dbReference type="ARBA" id="ARBA00022519"/>
    </source>
</evidence>
<keyword evidence="6 9" id="KW-0812">Transmembrane</keyword>
<dbReference type="PANTHER" id="PTHR30386:SF17">
    <property type="entry name" value="ALKALINE PROTEASE SECRETION PROTEIN APRE"/>
    <property type="match status" value="1"/>
</dbReference>
<dbReference type="InterPro" id="IPR058982">
    <property type="entry name" value="Beta-barrel_AprE"/>
</dbReference>
<feature type="transmembrane region" description="Helical" evidence="9">
    <location>
        <begin position="20"/>
        <end position="40"/>
    </location>
</feature>
<evidence type="ECO:0000256" key="10">
    <source>
        <dbReference type="SAM" id="Coils"/>
    </source>
</evidence>
<feature type="domain" description="AprE-like long alpha-helical hairpin" evidence="11">
    <location>
        <begin position="99"/>
        <end position="283"/>
    </location>
</feature>
<keyword evidence="7 9" id="KW-1133">Transmembrane helix</keyword>
<keyword evidence="4 9" id="KW-1003">Cell membrane</keyword>
<feature type="coiled-coil region" evidence="10">
    <location>
        <begin position="154"/>
        <end position="195"/>
    </location>
</feature>
<dbReference type="Pfam" id="PF26002">
    <property type="entry name" value="Beta-barrel_AprE"/>
    <property type="match status" value="1"/>
</dbReference>
<dbReference type="NCBIfam" id="TIGR01843">
    <property type="entry name" value="type_I_hlyD"/>
    <property type="match status" value="1"/>
</dbReference>
<evidence type="ECO:0000256" key="6">
    <source>
        <dbReference type="ARBA" id="ARBA00022692"/>
    </source>
</evidence>